<dbReference type="Pfam" id="PF25600">
    <property type="entry name" value="TRIM_CC"/>
    <property type="match status" value="1"/>
</dbReference>
<dbReference type="Gene3D" id="3.30.40.10">
    <property type="entry name" value="Zinc/RING finger domain, C3HC4 (zinc finger)"/>
    <property type="match status" value="1"/>
</dbReference>
<dbReference type="Gene3D" id="3.30.160.60">
    <property type="entry name" value="Classic Zinc Finger"/>
    <property type="match status" value="1"/>
</dbReference>
<dbReference type="CDD" id="cd19769">
    <property type="entry name" value="Bbox2_TRIM16-like"/>
    <property type="match status" value="1"/>
</dbReference>
<feature type="domain" description="B box-type" evidence="12">
    <location>
        <begin position="144"/>
        <end position="184"/>
    </location>
</feature>
<keyword evidence="3" id="KW-0479">Metal-binding</keyword>
<dbReference type="InterPro" id="IPR051051">
    <property type="entry name" value="E3_ubiq-ligase_TRIM/RNF"/>
</dbReference>
<evidence type="ECO:0000259" key="12">
    <source>
        <dbReference type="PROSITE" id="PS50119"/>
    </source>
</evidence>
<dbReference type="SUPFAM" id="SSF57850">
    <property type="entry name" value="RING/U-box"/>
    <property type="match status" value="1"/>
</dbReference>
<dbReference type="Pfam" id="PF15227">
    <property type="entry name" value="zf-C3HC4_4"/>
    <property type="match status" value="1"/>
</dbReference>
<keyword evidence="7 10" id="KW-0472">Membrane</keyword>
<dbReference type="CDD" id="cd19802">
    <property type="entry name" value="Bbox1_TRIM8-like"/>
    <property type="match status" value="1"/>
</dbReference>
<evidence type="ECO:0000256" key="1">
    <source>
        <dbReference type="ARBA" id="ARBA00004141"/>
    </source>
</evidence>
<dbReference type="Pfam" id="PF00643">
    <property type="entry name" value="zf-B_box"/>
    <property type="match status" value="1"/>
</dbReference>
<dbReference type="SUPFAM" id="SSF57845">
    <property type="entry name" value="B-box zinc-binding domain"/>
    <property type="match status" value="1"/>
</dbReference>
<dbReference type="PANTHER" id="PTHR25465:SF5">
    <property type="entry name" value="E3 UBIQUITIN_ISG15 LIGASE TRIM25-RELATED"/>
    <property type="match status" value="1"/>
</dbReference>
<dbReference type="SMART" id="SM00679">
    <property type="entry name" value="CTNS"/>
    <property type="match status" value="1"/>
</dbReference>
<comment type="subcellular location">
    <subcellularLocation>
        <location evidence="1">Membrane</location>
        <topology evidence="1">Multi-pass membrane protein</topology>
    </subcellularLocation>
</comment>
<evidence type="ECO:0000256" key="9">
    <source>
        <dbReference type="SAM" id="Coils"/>
    </source>
</evidence>
<dbReference type="InterPro" id="IPR017907">
    <property type="entry name" value="Znf_RING_CS"/>
</dbReference>
<reference evidence="13" key="3">
    <citation type="submission" date="2025-09" db="UniProtKB">
        <authorList>
            <consortium name="Ensembl"/>
        </authorList>
    </citation>
    <scope>IDENTIFICATION</scope>
</reference>
<evidence type="ECO:0000256" key="6">
    <source>
        <dbReference type="ARBA" id="ARBA00022989"/>
    </source>
</evidence>
<dbReference type="InterPro" id="IPR000315">
    <property type="entry name" value="Znf_B-box"/>
</dbReference>
<dbReference type="GeneTree" id="ENSGT01150000286922"/>
<feature type="transmembrane region" description="Helical" evidence="10">
    <location>
        <begin position="481"/>
        <end position="498"/>
    </location>
</feature>
<evidence type="ECO:0000256" key="2">
    <source>
        <dbReference type="ARBA" id="ARBA00022692"/>
    </source>
</evidence>
<feature type="coiled-coil region" evidence="9">
    <location>
        <begin position="257"/>
        <end position="294"/>
    </location>
</feature>
<dbReference type="SMART" id="SM00336">
    <property type="entry name" value="BBOX"/>
    <property type="match status" value="1"/>
</dbReference>
<keyword evidence="2 10" id="KW-0812">Transmembrane</keyword>
<feature type="transmembrane region" description="Helical" evidence="10">
    <location>
        <begin position="377"/>
        <end position="395"/>
    </location>
</feature>
<evidence type="ECO:0000313" key="14">
    <source>
        <dbReference type="Proteomes" id="UP000005207"/>
    </source>
</evidence>
<dbReference type="Pfam" id="PF04193">
    <property type="entry name" value="PQ-loop"/>
    <property type="match status" value="1"/>
</dbReference>
<evidence type="ECO:0000313" key="13">
    <source>
        <dbReference type="Ensembl" id="ENSONIP00000074952.1"/>
    </source>
</evidence>
<accession>A0A669EVL7</accession>
<evidence type="ECO:0000256" key="7">
    <source>
        <dbReference type="ARBA" id="ARBA00023136"/>
    </source>
</evidence>
<dbReference type="InterPro" id="IPR013083">
    <property type="entry name" value="Znf_RING/FYVE/PHD"/>
</dbReference>
<evidence type="ECO:0000256" key="4">
    <source>
        <dbReference type="ARBA" id="ARBA00022771"/>
    </source>
</evidence>
<dbReference type="PROSITE" id="PS00518">
    <property type="entry name" value="ZF_RING_1"/>
    <property type="match status" value="1"/>
</dbReference>
<feature type="transmembrane region" description="Helical" evidence="10">
    <location>
        <begin position="344"/>
        <end position="365"/>
    </location>
</feature>
<dbReference type="PANTHER" id="PTHR25465">
    <property type="entry name" value="B-BOX DOMAIN CONTAINING"/>
    <property type="match status" value="1"/>
</dbReference>
<dbReference type="Gene3D" id="1.20.1280.290">
    <property type="match status" value="2"/>
</dbReference>
<dbReference type="InterPro" id="IPR001841">
    <property type="entry name" value="Znf_RING"/>
</dbReference>
<keyword evidence="5" id="KW-0862">Zinc</keyword>
<keyword evidence="9" id="KW-0175">Coiled coil</keyword>
<proteinExistence type="predicted"/>
<evidence type="ECO:0000259" key="11">
    <source>
        <dbReference type="PROSITE" id="PS50089"/>
    </source>
</evidence>
<evidence type="ECO:0000256" key="8">
    <source>
        <dbReference type="PROSITE-ProRule" id="PRU00024"/>
    </source>
</evidence>
<feature type="domain" description="RING-type" evidence="11">
    <location>
        <begin position="14"/>
        <end position="56"/>
    </location>
</feature>
<dbReference type="AlphaFoldDB" id="A0A669EVL7"/>
<protein>
    <recommendedName>
        <fullName evidence="15">RING-type domain-containing protein</fullName>
    </recommendedName>
</protein>
<dbReference type="InterPro" id="IPR058030">
    <property type="entry name" value="TRIM8/14/16/25/29/45/65_CC"/>
</dbReference>
<dbReference type="InParanoid" id="A0A669EVL7"/>
<organism evidence="13 14">
    <name type="scientific">Oreochromis niloticus</name>
    <name type="common">Nile tilapia</name>
    <name type="synonym">Tilapia nilotica</name>
    <dbReference type="NCBI Taxonomy" id="8128"/>
    <lineage>
        <taxon>Eukaryota</taxon>
        <taxon>Metazoa</taxon>
        <taxon>Chordata</taxon>
        <taxon>Craniata</taxon>
        <taxon>Vertebrata</taxon>
        <taxon>Euteleostomi</taxon>
        <taxon>Actinopterygii</taxon>
        <taxon>Neopterygii</taxon>
        <taxon>Teleostei</taxon>
        <taxon>Neoteleostei</taxon>
        <taxon>Acanthomorphata</taxon>
        <taxon>Ovalentaria</taxon>
        <taxon>Cichlomorphae</taxon>
        <taxon>Cichliformes</taxon>
        <taxon>Cichlidae</taxon>
        <taxon>African cichlids</taxon>
        <taxon>Pseudocrenilabrinae</taxon>
        <taxon>Oreochromini</taxon>
        <taxon>Oreochromis</taxon>
    </lineage>
</organism>
<feature type="transmembrane region" description="Helical" evidence="10">
    <location>
        <begin position="510"/>
        <end position="530"/>
    </location>
</feature>
<evidence type="ECO:0000256" key="10">
    <source>
        <dbReference type="SAM" id="Phobius"/>
    </source>
</evidence>
<dbReference type="InterPro" id="IPR006603">
    <property type="entry name" value="PQ-loop_rpt"/>
</dbReference>
<dbReference type="Gene3D" id="4.10.830.40">
    <property type="match status" value="1"/>
</dbReference>
<dbReference type="Ensembl" id="ENSONIT00000074542.1">
    <property type="protein sequence ID" value="ENSONIP00000074952.1"/>
    <property type="gene ID" value="ENSONIG00000019533.2"/>
</dbReference>
<keyword evidence="6 10" id="KW-1133">Transmembrane helix</keyword>
<evidence type="ECO:0000256" key="5">
    <source>
        <dbReference type="ARBA" id="ARBA00022833"/>
    </source>
</evidence>
<feature type="transmembrane region" description="Helical" evidence="10">
    <location>
        <begin position="401"/>
        <end position="419"/>
    </location>
</feature>
<dbReference type="Proteomes" id="UP000005207">
    <property type="component" value="Linkage group LG19"/>
</dbReference>
<reference evidence="14" key="1">
    <citation type="submission" date="2012-01" db="EMBL/GenBank/DDBJ databases">
        <title>The Genome Sequence of Oreochromis niloticus (Nile Tilapia).</title>
        <authorList>
            <consortium name="Broad Institute Genome Assembly Team"/>
            <consortium name="Broad Institute Sequencing Platform"/>
            <person name="Di Palma F."/>
            <person name="Johnson J."/>
            <person name="Lander E.S."/>
            <person name="Lindblad-Toh K."/>
        </authorList>
    </citation>
    <scope>NUCLEOTIDE SEQUENCE [LARGE SCALE GENOMIC DNA]</scope>
</reference>
<dbReference type="GO" id="GO:0008270">
    <property type="term" value="F:zinc ion binding"/>
    <property type="evidence" value="ECO:0007669"/>
    <property type="project" value="UniProtKB-KW"/>
</dbReference>
<keyword evidence="4 8" id="KW-0863">Zinc-finger</keyword>
<reference evidence="13" key="2">
    <citation type="submission" date="2025-08" db="UniProtKB">
        <authorList>
            <consortium name="Ensembl"/>
        </authorList>
    </citation>
    <scope>IDENTIFICATION</scope>
</reference>
<gene>
    <name evidence="13" type="primary">slc66a3</name>
</gene>
<keyword evidence="14" id="KW-1185">Reference proteome</keyword>
<dbReference type="PROSITE" id="PS50119">
    <property type="entry name" value="ZF_BBOX"/>
    <property type="match status" value="1"/>
</dbReference>
<name>A0A669EVL7_ORENI</name>
<dbReference type="SMART" id="SM00184">
    <property type="entry name" value="RING"/>
    <property type="match status" value="1"/>
</dbReference>
<dbReference type="GO" id="GO:0016020">
    <property type="term" value="C:membrane"/>
    <property type="evidence" value="ECO:0007669"/>
    <property type="project" value="UniProtKB-SubCell"/>
</dbReference>
<dbReference type="PROSITE" id="PS50089">
    <property type="entry name" value="ZF_RING_2"/>
    <property type="match status" value="1"/>
</dbReference>
<evidence type="ECO:0008006" key="15">
    <source>
        <dbReference type="Google" id="ProtNLM"/>
    </source>
</evidence>
<evidence type="ECO:0000256" key="3">
    <source>
        <dbReference type="ARBA" id="ARBA00022723"/>
    </source>
</evidence>
<sequence length="541" mass="62376">MVQKGAQLNREISCSICLDLLKDPVTIPCGHNYCMNCIKTHWDEDERRMHSCPQCRQTFTPRPALVKNTIMAHLVEEIKKTAAPADHCYARPEDVPCDVCTGRKLKAFKSCLFCVASYCEKHLQHHYNAAPLKKHKLVEPCKKLQENICSSHDELMKIFCRTDQQRICSHCKLDGHKYHETVPVEAERTKKQKELEMSRQKLQQRLCDREKDVTILQQEVESINQSADKAVEENEKIFAELICLMQNRSSDLKQRIRSQQETEVGRVKELQEKLEQEIAELRRNDAELEQLSCTEDHNQFLHSYSSLSALNESTDSSSIEIRPLRYFEDLTAAVKKQVDTLLHIANFSTLFVCMVLKFPQIFVLMRAKSTTGVSLNSLLLELIGFIVFVTYQMYYDYPPPTYLEYPILIAQDVILLLLILHYNGSLRQSLIYAVVFVGGWRLLTLEKWIIDLAMSLCTFISAASKFAQLQCLWRSKDGRQVSALSWALATYTCMARIYTTTVTTGDVQVLVRFIAMTLLNLWVLLTVLYYQRRGSSSKKKD</sequence>